<proteinExistence type="predicted"/>
<protein>
    <submittedName>
        <fullName evidence="1">Uncharacterized protein</fullName>
    </submittedName>
</protein>
<accession>A0ABP8Y0X5</accession>
<evidence type="ECO:0000313" key="2">
    <source>
        <dbReference type="Proteomes" id="UP001500956"/>
    </source>
</evidence>
<organism evidence="1 2">
    <name type="scientific">Isoptericola chiayiensis</name>
    <dbReference type="NCBI Taxonomy" id="579446"/>
    <lineage>
        <taxon>Bacteria</taxon>
        <taxon>Bacillati</taxon>
        <taxon>Actinomycetota</taxon>
        <taxon>Actinomycetes</taxon>
        <taxon>Micrococcales</taxon>
        <taxon>Promicromonosporaceae</taxon>
        <taxon>Isoptericola</taxon>
    </lineage>
</organism>
<keyword evidence="2" id="KW-1185">Reference proteome</keyword>
<dbReference type="RefSeq" id="WP_172151635.1">
    <property type="nucleotide sequence ID" value="NZ_BAABID010000003.1"/>
</dbReference>
<dbReference type="EMBL" id="BAABID010000003">
    <property type="protein sequence ID" value="GAA4717962.1"/>
    <property type="molecule type" value="Genomic_DNA"/>
</dbReference>
<name>A0ABP8Y0X5_9MICO</name>
<gene>
    <name evidence="1" type="ORF">GCM10023216_02700</name>
</gene>
<dbReference type="Proteomes" id="UP001500956">
    <property type="component" value="Unassembled WGS sequence"/>
</dbReference>
<reference evidence="2" key="1">
    <citation type="journal article" date="2019" name="Int. J. Syst. Evol. Microbiol.">
        <title>The Global Catalogue of Microorganisms (GCM) 10K type strain sequencing project: providing services to taxonomists for standard genome sequencing and annotation.</title>
        <authorList>
            <consortium name="The Broad Institute Genomics Platform"/>
            <consortium name="The Broad Institute Genome Sequencing Center for Infectious Disease"/>
            <person name="Wu L."/>
            <person name="Ma J."/>
        </authorList>
    </citation>
    <scope>NUCLEOTIDE SEQUENCE [LARGE SCALE GENOMIC DNA]</scope>
    <source>
        <strain evidence="2">JCM 18063</strain>
    </source>
</reference>
<comment type="caution">
    <text evidence="1">The sequence shown here is derived from an EMBL/GenBank/DDBJ whole genome shotgun (WGS) entry which is preliminary data.</text>
</comment>
<evidence type="ECO:0000313" key="1">
    <source>
        <dbReference type="EMBL" id="GAA4717962.1"/>
    </source>
</evidence>
<sequence length="124" mass="13870">MARFEVLYNTGRSGLDKVIEADTYKVDAKFFTFLKDKEVVRSLRESVVVQVRRMADDEAVDDEEDDLLGTSADALTELLASSDDVLPADTELQRLLAEIPEVDLSGLPEFDADAILKSLDEYRP</sequence>